<dbReference type="NCBIfam" id="TIGR03696">
    <property type="entry name" value="Rhs_assc_core"/>
    <property type="match status" value="1"/>
</dbReference>
<dbReference type="Gene3D" id="3.40.50.1820">
    <property type="entry name" value="alpha/beta hydrolase"/>
    <property type="match status" value="1"/>
</dbReference>
<comment type="caution">
    <text evidence="2">The sequence shown here is derived from an EMBL/GenBank/DDBJ whole genome shotgun (WGS) entry which is preliminary data.</text>
</comment>
<dbReference type="InterPro" id="IPR029058">
    <property type="entry name" value="AB_hydrolase_fold"/>
</dbReference>
<protein>
    <recommendedName>
        <fullName evidence="1">DUF1023 domain-containing protein</fullName>
    </recommendedName>
</protein>
<dbReference type="InterPro" id="IPR010427">
    <property type="entry name" value="DUF1023"/>
</dbReference>
<feature type="domain" description="DUF1023" evidence="1">
    <location>
        <begin position="129"/>
        <end position="206"/>
    </location>
</feature>
<dbReference type="AlphaFoldDB" id="A0A2N6L5Z8"/>
<proteinExistence type="predicted"/>
<dbReference type="Gene3D" id="2.180.10.10">
    <property type="entry name" value="RHS repeat-associated core"/>
    <property type="match status" value="1"/>
</dbReference>
<gene>
    <name evidence="2" type="ORF">CEN46_23920</name>
</gene>
<organism evidence="2 3">
    <name type="scientific">Fischerella thermalis CCMEE 5318</name>
    <dbReference type="NCBI Taxonomy" id="2019666"/>
    <lineage>
        <taxon>Bacteria</taxon>
        <taxon>Bacillati</taxon>
        <taxon>Cyanobacteriota</taxon>
        <taxon>Cyanophyceae</taxon>
        <taxon>Nostocales</taxon>
        <taxon>Hapalosiphonaceae</taxon>
        <taxon>Fischerella</taxon>
    </lineage>
</organism>
<reference evidence="2 3" key="1">
    <citation type="submission" date="2017-07" db="EMBL/GenBank/DDBJ databases">
        <title>Genomes of Fischerella (Mastigocladus) sp. strains.</title>
        <authorList>
            <person name="Miller S.R."/>
        </authorList>
    </citation>
    <scope>NUCLEOTIDE SEQUENCE [LARGE SCALE GENOMIC DNA]</scope>
    <source>
        <strain evidence="2 3">CCMEE 5318</strain>
    </source>
</reference>
<dbReference type="SUPFAM" id="SSF53474">
    <property type="entry name" value="alpha/beta-Hydrolases"/>
    <property type="match status" value="1"/>
</dbReference>
<dbReference type="Proteomes" id="UP000235081">
    <property type="component" value="Unassembled WGS sequence"/>
</dbReference>
<accession>A0A2N6L5Z8</accession>
<evidence type="ECO:0000313" key="3">
    <source>
        <dbReference type="Proteomes" id="UP000235081"/>
    </source>
</evidence>
<dbReference type="EMBL" id="NMQE01000830">
    <property type="protein sequence ID" value="PMB17292.1"/>
    <property type="molecule type" value="Genomic_DNA"/>
</dbReference>
<dbReference type="InterPro" id="IPR022385">
    <property type="entry name" value="Rhs_assc_core"/>
</dbReference>
<dbReference type="RefSeq" id="WP_102183446.1">
    <property type="nucleotide sequence ID" value="NZ_NMQE01000830.1"/>
</dbReference>
<evidence type="ECO:0000313" key="2">
    <source>
        <dbReference type="EMBL" id="PMB17292.1"/>
    </source>
</evidence>
<evidence type="ECO:0000259" key="1">
    <source>
        <dbReference type="Pfam" id="PF06259"/>
    </source>
</evidence>
<sequence length="280" mass="31623">MRKKKFYQEWLTQVQNFPFGILSLFRVSTREYDPRTARWLQRDPIDVAGGHPNVYLYCLNQPVTRTDPSGQDCIVVFIHGTMSSDKTFSKEFMDHASKSLGAVAQYNYAWKSSSRPLGSTANRYSIQGPEADAFKDFIENIPNPSGLPIVVIGHSNGGNVAAYAAQDGAPIYAIVRLGSPPDAQITPQRMEHVTVFDVYDPKDTVAGSRVNDAQIFGFQGQRHQGSCWYTIRVNAPAKRNLIPDDKEKHTNMHSIEVWNQLLKDTTFKRFAESMQNYKKP</sequence>
<name>A0A2N6L5Z8_9CYAN</name>
<dbReference type="Pfam" id="PF06259">
    <property type="entry name" value="Abhydrolase_8"/>
    <property type="match status" value="1"/>
</dbReference>